<dbReference type="PANTHER" id="PTHR34824:SF1">
    <property type="entry name" value="HEAT-INDUCIBLE TRANSCRIPTION REPRESSOR HRCA"/>
    <property type="match status" value="1"/>
</dbReference>
<comment type="caution">
    <text evidence="7">The sequence shown here is derived from an EMBL/GenBank/DDBJ whole genome shotgun (WGS) entry which is preliminary data.</text>
</comment>
<dbReference type="InterPro" id="IPR021153">
    <property type="entry name" value="HrcA_C"/>
</dbReference>
<organism evidence="7 8">
    <name type="scientific">Minwuia thermotolerans</name>
    <dbReference type="NCBI Taxonomy" id="2056226"/>
    <lineage>
        <taxon>Bacteria</taxon>
        <taxon>Pseudomonadati</taxon>
        <taxon>Pseudomonadota</taxon>
        <taxon>Alphaproteobacteria</taxon>
        <taxon>Minwuiales</taxon>
        <taxon>Minwuiaceae</taxon>
        <taxon>Minwuia</taxon>
    </lineage>
</organism>
<dbReference type="GO" id="GO:0003677">
    <property type="term" value="F:DNA binding"/>
    <property type="evidence" value="ECO:0007669"/>
    <property type="project" value="InterPro"/>
</dbReference>
<dbReference type="PANTHER" id="PTHR34824">
    <property type="entry name" value="HEAT-INDUCIBLE TRANSCRIPTION REPRESSOR HRCA"/>
    <property type="match status" value="1"/>
</dbReference>
<dbReference type="InterPro" id="IPR036388">
    <property type="entry name" value="WH-like_DNA-bd_sf"/>
</dbReference>
<dbReference type="SUPFAM" id="SSF46785">
    <property type="entry name" value="Winged helix' DNA-binding domain"/>
    <property type="match status" value="1"/>
</dbReference>
<evidence type="ECO:0000256" key="4">
    <source>
        <dbReference type="ARBA" id="ARBA00023163"/>
    </source>
</evidence>
<dbReference type="OrthoDB" id="9783139at2"/>
<dbReference type="GO" id="GO:0045892">
    <property type="term" value="P:negative regulation of DNA-templated transcription"/>
    <property type="evidence" value="ECO:0007669"/>
    <property type="project" value="UniProtKB-UniRule"/>
</dbReference>
<reference evidence="7 8" key="1">
    <citation type="submission" date="2017-11" db="EMBL/GenBank/DDBJ databases">
        <title>Draft genome sequence of Rhizobiales bacterium SY3-13.</title>
        <authorList>
            <person name="Sun C."/>
        </authorList>
    </citation>
    <scope>NUCLEOTIDE SEQUENCE [LARGE SCALE GENOMIC DNA]</scope>
    <source>
        <strain evidence="7 8">SY3-13</strain>
    </source>
</reference>
<dbReference type="Gene3D" id="3.30.390.60">
    <property type="entry name" value="Heat-inducible transcription repressor hrca homolog, domain 3"/>
    <property type="match status" value="1"/>
</dbReference>
<evidence type="ECO:0000259" key="6">
    <source>
        <dbReference type="Pfam" id="PF01628"/>
    </source>
</evidence>
<dbReference type="InterPro" id="IPR023120">
    <property type="entry name" value="WHTH_transcript_rep_HrcA_IDD"/>
</dbReference>
<dbReference type="SUPFAM" id="SSF55781">
    <property type="entry name" value="GAF domain-like"/>
    <property type="match status" value="1"/>
</dbReference>
<evidence type="ECO:0000313" key="8">
    <source>
        <dbReference type="Proteomes" id="UP000229498"/>
    </source>
</evidence>
<feature type="domain" description="Heat-inducible transcription repressor HrcA C-terminal" evidence="6">
    <location>
        <begin position="113"/>
        <end position="334"/>
    </location>
</feature>
<name>A0A2M9FZ17_9PROT</name>
<dbReference type="AlphaFoldDB" id="A0A2M9FZ17"/>
<proteinExistence type="inferred from homology"/>
<keyword evidence="1 5" id="KW-0678">Repressor</keyword>
<gene>
    <name evidence="5 7" type="primary">hrcA</name>
    <name evidence="7" type="ORF">CVT23_15365</name>
</gene>
<dbReference type="NCBIfam" id="TIGR00331">
    <property type="entry name" value="hrcA"/>
    <property type="match status" value="1"/>
</dbReference>
<dbReference type="InterPro" id="IPR036390">
    <property type="entry name" value="WH_DNA-bd_sf"/>
</dbReference>
<evidence type="ECO:0000313" key="7">
    <source>
        <dbReference type="EMBL" id="PJK28716.1"/>
    </source>
</evidence>
<evidence type="ECO:0000256" key="2">
    <source>
        <dbReference type="ARBA" id="ARBA00023015"/>
    </source>
</evidence>
<comment type="similarity">
    <text evidence="5">Belongs to the HrcA family.</text>
</comment>
<keyword evidence="4 5" id="KW-0804">Transcription</keyword>
<dbReference type="Pfam" id="PF01628">
    <property type="entry name" value="HrcA"/>
    <property type="match status" value="1"/>
</dbReference>
<evidence type="ECO:0000256" key="3">
    <source>
        <dbReference type="ARBA" id="ARBA00023016"/>
    </source>
</evidence>
<keyword evidence="8" id="KW-1185">Reference proteome</keyword>
<dbReference type="HAMAP" id="MF_00081">
    <property type="entry name" value="HrcA"/>
    <property type="match status" value="1"/>
</dbReference>
<protein>
    <recommendedName>
        <fullName evidence="5">Heat-inducible transcription repressor HrcA</fullName>
    </recommendedName>
</protein>
<evidence type="ECO:0000256" key="1">
    <source>
        <dbReference type="ARBA" id="ARBA00022491"/>
    </source>
</evidence>
<dbReference type="Proteomes" id="UP000229498">
    <property type="component" value="Unassembled WGS sequence"/>
</dbReference>
<accession>A0A2M9FZ17</accession>
<evidence type="ECO:0000256" key="5">
    <source>
        <dbReference type="HAMAP-Rule" id="MF_00081"/>
    </source>
</evidence>
<dbReference type="PIRSF" id="PIRSF005485">
    <property type="entry name" value="HrcA"/>
    <property type="match status" value="1"/>
</dbReference>
<comment type="function">
    <text evidence="5">Negative regulator of class I heat shock genes (grpE-dnaK-dnaJ and groELS operons). Prevents heat-shock induction of these operons.</text>
</comment>
<dbReference type="Gene3D" id="1.10.10.10">
    <property type="entry name" value="Winged helix-like DNA-binding domain superfamily/Winged helix DNA-binding domain"/>
    <property type="match status" value="1"/>
</dbReference>
<keyword evidence="2 5" id="KW-0805">Transcription regulation</keyword>
<sequence>MHDKAVIQSLDERSREIFRHIVEGYLETGAPVGSRTISRRLHTALSPASVRNTMSDLEELGLLYSPHTSAGRMPTEVGLRLFIDGFLEIGDLTDDERASIEGHCVAVGRNYTDMLTQASDMLSTLSGYAGLVTVPKNDQPLKHLEFVSLAPDKALVVMVTVGGVVENRLIALPPGLPPSSLEEAGNYLSERLRGSTITEARDAILKEIEEHQAQLDALASQVVEAGLADWAGGDGSSRLIIRGSGRLLEDVQAIEDLERVRRLFNDLETKSDLVNMLDLTGEGEGVRIFIGSESKLFSLSGSSMIVAPFSDSNQQIVGSIGVIGPTRLNYARIIPMVDYTARVIGKLIG</sequence>
<dbReference type="RefSeq" id="WP_109792324.1">
    <property type="nucleotide sequence ID" value="NZ_PHIG01000039.1"/>
</dbReference>
<keyword evidence="3 5" id="KW-0346">Stress response</keyword>
<dbReference type="InterPro" id="IPR002571">
    <property type="entry name" value="HrcA"/>
</dbReference>
<dbReference type="EMBL" id="PHIG01000039">
    <property type="protein sequence ID" value="PJK28716.1"/>
    <property type="molecule type" value="Genomic_DNA"/>
</dbReference>
<dbReference type="InterPro" id="IPR029016">
    <property type="entry name" value="GAF-like_dom_sf"/>
</dbReference>
<dbReference type="Gene3D" id="3.30.450.40">
    <property type="match status" value="1"/>
</dbReference>